<name>A0A8K0ENI8_BRALA</name>
<dbReference type="Pfam" id="PF00084">
    <property type="entry name" value="Sushi"/>
    <property type="match status" value="1"/>
</dbReference>
<dbReference type="PANTHER" id="PTHR46908">
    <property type="entry name" value="CUBILIN-LIKE PROTEIN"/>
    <property type="match status" value="1"/>
</dbReference>
<keyword evidence="8" id="KW-1133">Transmembrane helix</keyword>
<comment type="caution">
    <text evidence="5">Lacks conserved residue(s) required for the propagation of feature annotation.</text>
</comment>
<dbReference type="Pfam" id="PF01822">
    <property type="entry name" value="WSC"/>
    <property type="match status" value="1"/>
</dbReference>
<dbReference type="PROSITE" id="PS01180">
    <property type="entry name" value="CUB"/>
    <property type="match status" value="1"/>
</dbReference>
<dbReference type="InterPro" id="IPR013806">
    <property type="entry name" value="Kringle-like"/>
</dbReference>
<feature type="compositionally biased region" description="Low complexity" evidence="7">
    <location>
        <begin position="89"/>
        <end position="100"/>
    </location>
</feature>
<dbReference type="PROSITE" id="PS51212">
    <property type="entry name" value="WSC"/>
    <property type="match status" value="1"/>
</dbReference>
<feature type="region of interest" description="Disordered" evidence="7">
    <location>
        <begin position="1"/>
        <end position="54"/>
    </location>
</feature>
<evidence type="ECO:0000256" key="4">
    <source>
        <dbReference type="ARBA" id="ARBA00032328"/>
    </source>
</evidence>
<feature type="region of interest" description="Disordered" evidence="7">
    <location>
        <begin position="113"/>
        <end position="146"/>
    </location>
</feature>
<dbReference type="AlphaFoldDB" id="A0A8K0ENI8"/>
<feature type="domain" description="CUB" evidence="9">
    <location>
        <begin position="599"/>
        <end position="704"/>
    </location>
</feature>
<dbReference type="Gene3D" id="2.40.20.10">
    <property type="entry name" value="Plasminogen Kringle 4"/>
    <property type="match status" value="2"/>
</dbReference>
<dbReference type="OrthoDB" id="4781at2759"/>
<evidence type="ECO:0000313" key="13">
    <source>
        <dbReference type="EMBL" id="CAH1258454.1"/>
    </source>
</evidence>
<dbReference type="SMART" id="SM00130">
    <property type="entry name" value="KR"/>
    <property type="match status" value="2"/>
</dbReference>
<dbReference type="SMART" id="SM00321">
    <property type="entry name" value="WSC"/>
    <property type="match status" value="1"/>
</dbReference>
<evidence type="ECO:0000256" key="6">
    <source>
        <dbReference type="PROSITE-ProRule" id="PRU00302"/>
    </source>
</evidence>
<dbReference type="Proteomes" id="UP000838412">
    <property type="component" value="Chromosome 3"/>
</dbReference>
<dbReference type="SMART" id="SM00042">
    <property type="entry name" value="CUB"/>
    <property type="match status" value="1"/>
</dbReference>
<dbReference type="PROSITE" id="PS50070">
    <property type="entry name" value="KRINGLE_2"/>
    <property type="match status" value="2"/>
</dbReference>
<dbReference type="CDD" id="cd00041">
    <property type="entry name" value="CUB"/>
    <property type="match status" value="1"/>
</dbReference>
<evidence type="ECO:0000256" key="3">
    <source>
        <dbReference type="ARBA" id="ARBA00023157"/>
    </source>
</evidence>
<dbReference type="PANTHER" id="PTHR46908:SF8">
    <property type="entry name" value="C-TYPE LECTIN DOMAIN-CONTAINING PROTEIN"/>
    <property type="match status" value="1"/>
</dbReference>
<dbReference type="GO" id="GO:0016055">
    <property type="term" value="P:Wnt signaling pathway"/>
    <property type="evidence" value="ECO:0007669"/>
    <property type="project" value="UniProtKB-KW"/>
</dbReference>
<keyword evidence="8" id="KW-0812">Transmembrane</keyword>
<evidence type="ECO:0000256" key="1">
    <source>
        <dbReference type="ARBA" id="ARBA00022572"/>
    </source>
</evidence>
<dbReference type="SUPFAM" id="SSF57535">
    <property type="entry name" value="Complement control module/SCR domain"/>
    <property type="match status" value="1"/>
</dbReference>
<feature type="transmembrane region" description="Helical" evidence="8">
    <location>
        <begin position="847"/>
        <end position="873"/>
    </location>
</feature>
<evidence type="ECO:0000259" key="9">
    <source>
        <dbReference type="PROSITE" id="PS01180"/>
    </source>
</evidence>
<keyword evidence="6" id="KW-0768">Sushi</keyword>
<evidence type="ECO:0000313" key="14">
    <source>
        <dbReference type="Proteomes" id="UP000838412"/>
    </source>
</evidence>
<feature type="transmembrane region" description="Helical" evidence="8">
    <location>
        <begin position="158"/>
        <end position="181"/>
    </location>
</feature>
<feature type="compositionally biased region" description="Basic and acidic residues" evidence="7">
    <location>
        <begin position="942"/>
        <end position="994"/>
    </location>
</feature>
<keyword evidence="3" id="KW-1015">Disulfide bond</keyword>
<feature type="compositionally biased region" description="Polar residues" evidence="7">
    <location>
        <begin position="136"/>
        <end position="146"/>
    </location>
</feature>
<feature type="compositionally biased region" description="Polar residues" evidence="7">
    <location>
        <begin position="210"/>
        <end position="228"/>
    </location>
</feature>
<dbReference type="SUPFAM" id="SSF49854">
    <property type="entry name" value="Spermadhesin, CUB domain"/>
    <property type="match status" value="1"/>
</dbReference>
<keyword evidence="8" id="KW-0472">Membrane</keyword>
<evidence type="ECO:0000256" key="5">
    <source>
        <dbReference type="PROSITE-ProRule" id="PRU00121"/>
    </source>
</evidence>
<reference evidence="13" key="1">
    <citation type="submission" date="2022-01" db="EMBL/GenBank/DDBJ databases">
        <authorList>
            <person name="Braso-Vives M."/>
        </authorList>
    </citation>
    <scope>NUCLEOTIDE SEQUENCE</scope>
</reference>
<evidence type="ECO:0000259" key="12">
    <source>
        <dbReference type="PROSITE" id="PS51212"/>
    </source>
</evidence>
<feature type="region of interest" description="Disordered" evidence="7">
    <location>
        <begin position="878"/>
        <end position="925"/>
    </location>
</feature>
<evidence type="ECO:0000259" key="11">
    <source>
        <dbReference type="PROSITE" id="PS50923"/>
    </source>
</evidence>
<feature type="domain" description="Kringle" evidence="10">
    <location>
        <begin position="399"/>
        <end position="500"/>
    </location>
</feature>
<evidence type="ECO:0000256" key="2">
    <source>
        <dbReference type="ARBA" id="ARBA00022687"/>
    </source>
</evidence>
<feature type="domain" description="WSC" evidence="12">
    <location>
        <begin position="502"/>
        <end position="595"/>
    </location>
</feature>
<dbReference type="SMART" id="SM00032">
    <property type="entry name" value="CCP"/>
    <property type="match status" value="1"/>
</dbReference>
<gene>
    <name evidence="13" type="primary">KREMEN1</name>
    <name evidence="13" type="ORF">BLAG_LOCUS16018</name>
</gene>
<protein>
    <recommendedName>
        <fullName evidence="4">Kringle-containing protein marking the eye and the nose</fullName>
    </recommendedName>
</protein>
<evidence type="ECO:0000256" key="7">
    <source>
        <dbReference type="SAM" id="MobiDB-lite"/>
    </source>
</evidence>
<dbReference type="InterPro" id="IPR035976">
    <property type="entry name" value="Sushi/SCR/CCP_sf"/>
</dbReference>
<evidence type="ECO:0000256" key="8">
    <source>
        <dbReference type="SAM" id="Phobius"/>
    </source>
</evidence>
<organism evidence="13 14">
    <name type="scientific">Branchiostoma lanceolatum</name>
    <name type="common">Common lancelet</name>
    <name type="synonym">Amphioxus lanceolatum</name>
    <dbReference type="NCBI Taxonomy" id="7740"/>
    <lineage>
        <taxon>Eukaryota</taxon>
        <taxon>Metazoa</taxon>
        <taxon>Chordata</taxon>
        <taxon>Cephalochordata</taxon>
        <taxon>Leptocardii</taxon>
        <taxon>Amphioxiformes</taxon>
        <taxon>Branchiostomatidae</taxon>
        <taxon>Branchiostoma</taxon>
    </lineage>
</organism>
<dbReference type="Gene3D" id="2.60.120.290">
    <property type="entry name" value="Spermadhesin, CUB domain"/>
    <property type="match status" value="1"/>
</dbReference>
<feature type="region of interest" description="Disordered" evidence="7">
    <location>
        <begin position="205"/>
        <end position="251"/>
    </location>
</feature>
<feature type="compositionally biased region" description="Polar residues" evidence="7">
    <location>
        <begin position="900"/>
        <end position="916"/>
    </location>
</feature>
<feature type="region of interest" description="Disordered" evidence="7">
    <location>
        <begin position="68"/>
        <end position="101"/>
    </location>
</feature>
<dbReference type="EMBL" id="OV696688">
    <property type="protein sequence ID" value="CAH1258454.1"/>
    <property type="molecule type" value="Genomic_DNA"/>
</dbReference>
<keyword evidence="2" id="KW-0879">Wnt signaling pathway</keyword>
<dbReference type="InterPro" id="IPR052129">
    <property type="entry name" value="Spermadhesin-Link_domain"/>
</dbReference>
<feature type="region of interest" description="Disordered" evidence="7">
    <location>
        <begin position="940"/>
        <end position="994"/>
    </location>
</feature>
<dbReference type="InterPro" id="IPR038178">
    <property type="entry name" value="Kringle_sf"/>
</dbReference>
<proteinExistence type="predicted"/>
<dbReference type="CDD" id="cd00033">
    <property type="entry name" value="CCP"/>
    <property type="match status" value="1"/>
</dbReference>
<dbReference type="InterPro" id="IPR000859">
    <property type="entry name" value="CUB_dom"/>
</dbReference>
<sequence>MARSSATLLDGVIKDGKATSKAPTDSRKRPTTGDEDVLGSTVPRPAEPYSTKTTSLDVPFTARSTPFTSTKTTGWVPVSSTHKSGPFHSTSTTETRQQTTGVRKGLPTLFTQSLPKTTHHTTESTKTFLTTPAGDSRTQQQEVTNDPTATARRLGLNIFALIAIAVAALAFLFLLLILVIWSCRRRNHKIKHQKLELLNYRTEIRAPPTGGTTPENVPMSDMSSSGQQGDLVANGSAGPKPSEDANMKRASPQLPSCNLTVQQGRLTSRVDLIVRKGYQQSCSGIEQKHEMGPGLLFSRASGTMKEKVFIFGLVALVCARVRAQIEECYTRRDDRVVYEGKVNVSEFGDPCLHWTATGGQQLHNYCRAPRVGDLKPWCYVLVGGKSLVEAQCDIQHCTECYTLTGSDYRGNQSEPYSGVRTACMSWADTGGGKQVSTARYPGGSQGIGEHNYCRQALSSSGRKNERKKLKSQLNPDGRSTPWCYTGQSAGNALGCHIQNCKAPGYLGCYNLRYNMWTITRHQPFGSLTIPSCLDFCRRQGAQYGGVSQGTQCYCIVGPKNAQRALREVHDCGTPCSGDNRQFCGGQNSMALFDVKMGRCGGYLYSTRGTVYSPNWPDPFPTSKICSWTITVPEDRFVRLRFKYYDIPDKNDYVSVWNNQTDSGEVLKPQDMKDGHVVESNAVNLYFSSDPHGSGGGFSLLYEAIKQCPEPSIPHGMTSASFFLPGHKASFRCRPGFTRVGPRTATCQDNGEFDQLPKCVPDKGTVVTTKGPKRTDAATEAGRTNWRTKTTDPPVPSCGFLIARPSDSYGRPFSTKDSHDTADGLTTPVAEVVPGTADKQSSHVEFSYVLILIVALSIAVLLIVVLLILVLILCKQKKERDRHRGDESRNGEVVVYETVPMTATKSSETTPTSNGHSTFHPPKRENIYDSVPEVQYATVNKQRKSESNGDVDDKQVNQKHDLNKNEDAGSDDAHDYAEPPDAGRPETNDSGDGRE</sequence>
<feature type="compositionally biased region" description="Basic and acidic residues" evidence="7">
    <location>
        <begin position="12"/>
        <end position="32"/>
    </location>
</feature>
<keyword evidence="14" id="KW-1185">Reference proteome</keyword>
<dbReference type="InterPro" id="IPR000001">
    <property type="entry name" value="Kringle"/>
</dbReference>
<dbReference type="InterPro" id="IPR002889">
    <property type="entry name" value="WSC_carb-bd"/>
</dbReference>
<feature type="domain" description="Kringle" evidence="10">
    <location>
        <begin position="338"/>
        <end position="397"/>
    </location>
</feature>
<dbReference type="PROSITE" id="PS50923">
    <property type="entry name" value="SUSHI"/>
    <property type="match status" value="1"/>
</dbReference>
<dbReference type="InterPro" id="IPR000436">
    <property type="entry name" value="Sushi_SCR_CCP_dom"/>
</dbReference>
<feature type="domain" description="Sushi" evidence="11">
    <location>
        <begin position="705"/>
        <end position="760"/>
    </location>
</feature>
<dbReference type="SUPFAM" id="SSF57440">
    <property type="entry name" value="Kringle-like"/>
    <property type="match status" value="2"/>
</dbReference>
<feature type="compositionally biased region" description="Polar residues" evidence="7">
    <location>
        <begin position="68"/>
        <end position="83"/>
    </location>
</feature>
<feature type="compositionally biased region" description="Basic and acidic residues" evidence="7">
    <location>
        <begin position="878"/>
        <end position="889"/>
    </location>
</feature>
<accession>A0A8K0ENI8</accession>
<keyword evidence="1 5" id="KW-0420">Kringle</keyword>
<evidence type="ECO:0000259" key="10">
    <source>
        <dbReference type="PROSITE" id="PS50070"/>
    </source>
</evidence>
<dbReference type="Gene3D" id="2.10.70.10">
    <property type="entry name" value="Complement Module, domain 1"/>
    <property type="match status" value="1"/>
</dbReference>
<dbReference type="InterPro" id="IPR035914">
    <property type="entry name" value="Sperma_CUB_dom_sf"/>
</dbReference>
<dbReference type="Pfam" id="PF00431">
    <property type="entry name" value="CUB"/>
    <property type="match status" value="1"/>
</dbReference>